<evidence type="ECO:0000256" key="1">
    <source>
        <dbReference type="SAM" id="MobiDB-lite"/>
    </source>
</evidence>
<feature type="region of interest" description="Disordered" evidence="1">
    <location>
        <begin position="173"/>
        <end position="194"/>
    </location>
</feature>
<protein>
    <submittedName>
        <fullName evidence="2">Uncharacterized protein</fullName>
    </submittedName>
</protein>
<evidence type="ECO:0000313" key="3">
    <source>
        <dbReference type="Proteomes" id="UP001160390"/>
    </source>
</evidence>
<dbReference type="AlphaFoldDB" id="A0AA35M679"/>
<dbReference type="EMBL" id="CABFNP030001042">
    <property type="protein sequence ID" value="CAI6090844.1"/>
    <property type="molecule type" value="Genomic_DNA"/>
</dbReference>
<gene>
    <name evidence="2" type="ORF">CCHLO57077_00010082</name>
</gene>
<accession>A0AA35M679</accession>
<sequence>MAAVQTPTILAPERVTEEGLGMDPHTISQVCKDSRDIVQKQALRRFQGEDHNQPSRPRGRPCTRTSTLRCFLHYDQGTDCLRPNVGYAERLPAPNAVLMAASTWSFQGMDPHTISQVCKDSRDIVQKHCVALRGKVDTPITTKGPATPRDCRCLSSGSAVLDEGITIPQKIPRSSNLALDHDKPKNESLTPESKDLGKKLTSFHLFNMFPQELQDDIWTAVSATTGSTSAGD</sequence>
<evidence type="ECO:0000313" key="2">
    <source>
        <dbReference type="EMBL" id="CAI6090844.1"/>
    </source>
</evidence>
<keyword evidence="3" id="KW-1185">Reference proteome</keyword>
<reference evidence="2" key="1">
    <citation type="submission" date="2023-01" db="EMBL/GenBank/DDBJ databases">
        <authorList>
            <person name="Piombo E."/>
        </authorList>
    </citation>
    <scope>NUCLEOTIDE SEQUENCE</scope>
</reference>
<comment type="caution">
    <text evidence="2">The sequence shown here is derived from an EMBL/GenBank/DDBJ whole genome shotgun (WGS) entry which is preliminary data.</text>
</comment>
<feature type="compositionally biased region" description="Basic and acidic residues" evidence="1">
    <location>
        <begin position="179"/>
        <end position="194"/>
    </location>
</feature>
<proteinExistence type="predicted"/>
<name>A0AA35M679_9HYPO</name>
<dbReference type="Proteomes" id="UP001160390">
    <property type="component" value="Unassembled WGS sequence"/>
</dbReference>
<organism evidence="2 3">
    <name type="scientific">Clonostachys chloroleuca</name>
    <dbReference type="NCBI Taxonomy" id="1926264"/>
    <lineage>
        <taxon>Eukaryota</taxon>
        <taxon>Fungi</taxon>
        <taxon>Dikarya</taxon>
        <taxon>Ascomycota</taxon>
        <taxon>Pezizomycotina</taxon>
        <taxon>Sordariomycetes</taxon>
        <taxon>Hypocreomycetidae</taxon>
        <taxon>Hypocreales</taxon>
        <taxon>Bionectriaceae</taxon>
        <taxon>Clonostachys</taxon>
    </lineage>
</organism>